<sequence>MLKPSRIRFTKLSNSRKNFTSMYLSMESQRISEEEYVKAIKEEIYKVVQLHKELHIDVLVHGKPEIALANKDEVEDLKKAGIIVIQIDEAALREGLPLRKAKHAFYLYWVVHSFRIINVGVSDTTQWYRYSGHRMKNKIMKTYNNNNNNNRYGFLPFPFSSLEELENDVVALLKRIRKFSATQDIRARAVVRIFNRIINLCMNE</sequence>
<dbReference type="GO" id="GO:0008270">
    <property type="term" value="F:zinc ion binding"/>
    <property type="evidence" value="ECO:0007669"/>
    <property type="project" value="InterPro"/>
</dbReference>
<evidence type="ECO:0000256" key="2">
    <source>
        <dbReference type="ARBA" id="ARBA00022723"/>
    </source>
</evidence>
<proteinExistence type="predicted"/>
<keyword evidence="3" id="KW-0862">Zinc</keyword>
<dbReference type="EMBL" id="BKCJ010272576">
    <property type="protein sequence ID" value="GEZ38548.1"/>
    <property type="molecule type" value="Genomic_DNA"/>
</dbReference>
<keyword evidence="2" id="KW-0479">Metal-binding</keyword>
<reference evidence="5" key="1">
    <citation type="journal article" date="2019" name="Sci. Rep.">
        <title>Draft genome of Tanacetum cinerariifolium, the natural source of mosquito coil.</title>
        <authorList>
            <person name="Yamashiro T."/>
            <person name="Shiraishi A."/>
            <person name="Satake H."/>
            <person name="Nakayama K."/>
        </authorList>
    </citation>
    <scope>NUCLEOTIDE SEQUENCE</scope>
</reference>
<dbReference type="AlphaFoldDB" id="A0A699I7S4"/>
<dbReference type="GO" id="GO:0032259">
    <property type="term" value="P:methylation"/>
    <property type="evidence" value="ECO:0007669"/>
    <property type="project" value="UniProtKB-KW"/>
</dbReference>
<dbReference type="SUPFAM" id="SSF51726">
    <property type="entry name" value="UROD/MetE-like"/>
    <property type="match status" value="2"/>
</dbReference>
<dbReference type="Pfam" id="PF01717">
    <property type="entry name" value="Meth_synt_2"/>
    <property type="match status" value="1"/>
</dbReference>
<dbReference type="InterPro" id="IPR038071">
    <property type="entry name" value="UROD/MetE-like_sf"/>
</dbReference>
<evidence type="ECO:0000259" key="4">
    <source>
        <dbReference type="Pfam" id="PF01717"/>
    </source>
</evidence>
<organism evidence="5">
    <name type="scientific">Tanacetum cinerariifolium</name>
    <name type="common">Dalmatian daisy</name>
    <name type="synonym">Chrysanthemum cinerariifolium</name>
    <dbReference type="NCBI Taxonomy" id="118510"/>
    <lineage>
        <taxon>Eukaryota</taxon>
        <taxon>Viridiplantae</taxon>
        <taxon>Streptophyta</taxon>
        <taxon>Embryophyta</taxon>
        <taxon>Tracheophyta</taxon>
        <taxon>Spermatophyta</taxon>
        <taxon>Magnoliopsida</taxon>
        <taxon>eudicotyledons</taxon>
        <taxon>Gunneridae</taxon>
        <taxon>Pentapetalae</taxon>
        <taxon>asterids</taxon>
        <taxon>campanulids</taxon>
        <taxon>Asterales</taxon>
        <taxon>Asteraceae</taxon>
        <taxon>Asteroideae</taxon>
        <taxon>Anthemideae</taxon>
        <taxon>Anthemidinae</taxon>
        <taxon>Tanacetum</taxon>
    </lineage>
</organism>
<dbReference type="PANTHER" id="PTHR30519">
    <property type="entry name" value="5-METHYLTETRAHYDROPTEROYLTRIGLUTAMATE--HOMOCYSTEINE METHYLTRANSFERASE"/>
    <property type="match status" value="1"/>
</dbReference>
<dbReference type="InterPro" id="IPR002629">
    <property type="entry name" value="Met_Synth_C/arc"/>
</dbReference>
<feature type="domain" description="Cobalamin-independent methionine synthase MetE C-terminal/archaeal" evidence="4">
    <location>
        <begin position="65"/>
        <end position="130"/>
    </location>
</feature>
<name>A0A699I7S4_TANCI</name>
<dbReference type="Gene3D" id="3.20.20.210">
    <property type="match status" value="1"/>
</dbReference>
<keyword evidence="5" id="KW-0808">Transferase</keyword>
<accession>A0A699I7S4</accession>
<evidence type="ECO:0000256" key="3">
    <source>
        <dbReference type="ARBA" id="ARBA00022833"/>
    </source>
</evidence>
<evidence type="ECO:0000313" key="5">
    <source>
        <dbReference type="EMBL" id="GEZ38548.1"/>
    </source>
</evidence>
<comment type="caution">
    <text evidence="5">The sequence shown here is derived from an EMBL/GenBank/DDBJ whole genome shotgun (WGS) entry which is preliminary data.</text>
</comment>
<gene>
    <name evidence="5" type="ORF">Tci_510521</name>
</gene>
<dbReference type="GO" id="GO:0003871">
    <property type="term" value="F:5-methyltetrahydropteroyltriglutamate-homocysteine S-methyltransferase activity"/>
    <property type="evidence" value="ECO:0007669"/>
    <property type="project" value="InterPro"/>
</dbReference>
<protein>
    <submittedName>
        <fullName evidence="5">5-methyltetrahydropteroyltriglutamate--homocysteine methyltransferase-like</fullName>
    </submittedName>
</protein>
<evidence type="ECO:0000256" key="1">
    <source>
        <dbReference type="ARBA" id="ARBA00001947"/>
    </source>
</evidence>
<dbReference type="GO" id="GO:0009086">
    <property type="term" value="P:methionine biosynthetic process"/>
    <property type="evidence" value="ECO:0007669"/>
    <property type="project" value="InterPro"/>
</dbReference>
<keyword evidence="5" id="KW-0489">Methyltransferase</keyword>
<comment type="cofactor">
    <cofactor evidence="1">
        <name>Zn(2+)</name>
        <dbReference type="ChEBI" id="CHEBI:29105"/>
    </cofactor>
</comment>